<reference evidence="3" key="1">
    <citation type="journal article" date="2023" name="G3 (Bethesda)">
        <title>A reference genome for the long-term kleptoplast-retaining sea slug Elysia crispata morphotype clarki.</title>
        <authorList>
            <person name="Eastman K.E."/>
            <person name="Pendleton A.L."/>
            <person name="Shaikh M.A."/>
            <person name="Suttiyut T."/>
            <person name="Ogas R."/>
            <person name="Tomko P."/>
            <person name="Gavelis G."/>
            <person name="Widhalm J.R."/>
            <person name="Wisecaver J.H."/>
        </authorList>
    </citation>
    <scope>NUCLEOTIDE SEQUENCE</scope>
    <source>
        <strain evidence="3">ECLA1</strain>
    </source>
</reference>
<dbReference type="PANTHER" id="PTHR45889">
    <property type="entry name" value="IG-LIKE DOMAIN-CONTAINING PROTEIN"/>
    <property type="match status" value="1"/>
</dbReference>
<dbReference type="InterPro" id="IPR036179">
    <property type="entry name" value="Ig-like_dom_sf"/>
</dbReference>
<gene>
    <name evidence="3" type="ORF">RRG08_057502</name>
</gene>
<name>A0AAE0ZRF5_9GAST</name>
<feature type="domain" description="Ig-like" evidence="2">
    <location>
        <begin position="389"/>
        <end position="471"/>
    </location>
</feature>
<evidence type="ECO:0000313" key="4">
    <source>
        <dbReference type="Proteomes" id="UP001283361"/>
    </source>
</evidence>
<feature type="transmembrane region" description="Helical" evidence="1">
    <location>
        <begin position="601"/>
        <end position="622"/>
    </location>
</feature>
<keyword evidence="1" id="KW-0472">Membrane</keyword>
<dbReference type="EMBL" id="JAWDGP010003473">
    <property type="protein sequence ID" value="KAK3773958.1"/>
    <property type="molecule type" value="Genomic_DNA"/>
</dbReference>
<dbReference type="Gene3D" id="2.60.40.10">
    <property type="entry name" value="Immunoglobulins"/>
    <property type="match status" value="2"/>
</dbReference>
<dbReference type="AlphaFoldDB" id="A0AAE0ZRF5"/>
<dbReference type="Pfam" id="PF13895">
    <property type="entry name" value="Ig_2"/>
    <property type="match status" value="1"/>
</dbReference>
<evidence type="ECO:0000259" key="2">
    <source>
        <dbReference type="PROSITE" id="PS50835"/>
    </source>
</evidence>
<keyword evidence="1" id="KW-1133">Transmembrane helix</keyword>
<keyword evidence="4" id="KW-1185">Reference proteome</keyword>
<protein>
    <recommendedName>
        <fullName evidence="2">Ig-like domain-containing protein</fullName>
    </recommendedName>
</protein>
<proteinExistence type="predicted"/>
<dbReference type="InterPro" id="IPR013783">
    <property type="entry name" value="Ig-like_fold"/>
</dbReference>
<sequence>MEVKWTCETCGGGTTTVCDKLEVYTPPESPSCTVREDTESGDIKSVTVSCSTSKVYPKARCRFYRTKNGGNAVEITNPVYSHTETGGTPVYYRSQCSVSVSVQELGEGTHSFTGYIYPGVTGDPAKVTGTRADKTVTLSFSQTSHSCRPQAVQGYFLEESTTCTCSLSSDGHPRGTAQWYKGGQIVGSAGILVVSRDKSNPESVQTYTCEAVSHLGRKVGSTLTAKFAFIDTDSVEVESTPDTVNLCDNNNSNNQAQVTCRVTNTVLNTTQDKKTNITYKKPPPASPQMTVDSESYQGVSPSNIVTLTEGYSGDVTCRVEGGYPAAHNTQLKCGQLVDTGAGHTAALSFKADQLTREMNGAVCTCTSQHDSGCYSKKETQLTINVLYAPEVTFTLDPAQTTLSKGDNLELKCSGQGNPDPTLTLTTKEITGNLTNVQTTELTHTLTLSCMDTGVYVCSGHNSQGTNRRQISIRVRCPQQLNPLFNSKPQVDAVIGKTAKLGIEIYGFPKPSTLILQRTDVGTYFKSYPRHSLEYTAGVAPFGVVNVTISNLTKTDYTNYTLTVDNGVGNALVYSFYLSEVDASAHVESVVNKEDSLNISSIVIGVIAVVIIACLIVVIIFLVKKNQRLKKEKLDSQSKNTKQSKPRSLQDDDYLIPFEMLTITTPVSTSVPPRPGQYEAVDDIPSTTDTATVSASLPARQRQYETVDDIPATTDTTLVSASLPPRPRQYETIDDIPATTPVSAKKPPGTAQYETIQDTAITFGTYNSTSRQDVEPLNVYQDVRPNHLTSGNFGSYGPYNHGSGQLRGNLKNPATNYANVDMPSAKGNNQNKKVTKQIYENVETK</sequence>
<keyword evidence="1" id="KW-0812">Transmembrane</keyword>
<organism evidence="3 4">
    <name type="scientific">Elysia crispata</name>
    <name type="common">lettuce slug</name>
    <dbReference type="NCBI Taxonomy" id="231223"/>
    <lineage>
        <taxon>Eukaryota</taxon>
        <taxon>Metazoa</taxon>
        <taxon>Spiralia</taxon>
        <taxon>Lophotrochozoa</taxon>
        <taxon>Mollusca</taxon>
        <taxon>Gastropoda</taxon>
        <taxon>Heterobranchia</taxon>
        <taxon>Euthyneura</taxon>
        <taxon>Panpulmonata</taxon>
        <taxon>Sacoglossa</taxon>
        <taxon>Placobranchoidea</taxon>
        <taxon>Plakobranchidae</taxon>
        <taxon>Elysia</taxon>
    </lineage>
</organism>
<evidence type="ECO:0000313" key="3">
    <source>
        <dbReference type="EMBL" id="KAK3773958.1"/>
    </source>
</evidence>
<feature type="domain" description="Ig-like" evidence="2">
    <location>
        <begin position="149"/>
        <end position="224"/>
    </location>
</feature>
<dbReference type="InterPro" id="IPR007110">
    <property type="entry name" value="Ig-like_dom"/>
</dbReference>
<dbReference type="Proteomes" id="UP001283361">
    <property type="component" value="Unassembled WGS sequence"/>
</dbReference>
<comment type="caution">
    <text evidence="3">The sequence shown here is derived from an EMBL/GenBank/DDBJ whole genome shotgun (WGS) entry which is preliminary data.</text>
</comment>
<accession>A0AAE0ZRF5</accession>
<evidence type="ECO:0000256" key="1">
    <source>
        <dbReference type="SAM" id="Phobius"/>
    </source>
</evidence>
<dbReference type="SUPFAM" id="SSF48726">
    <property type="entry name" value="Immunoglobulin"/>
    <property type="match status" value="3"/>
</dbReference>
<dbReference type="PANTHER" id="PTHR45889:SF8">
    <property type="entry name" value="IG-LIKE DOMAIN-CONTAINING PROTEIN"/>
    <property type="match status" value="1"/>
</dbReference>
<dbReference type="PROSITE" id="PS50835">
    <property type="entry name" value="IG_LIKE"/>
    <property type="match status" value="2"/>
</dbReference>